<dbReference type="InterPro" id="IPR012349">
    <property type="entry name" value="Split_barrel_FMN-bd"/>
</dbReference>
<dbReference type="Pfam" id="PF01613">
    <property type="entry name" value="Flavin_Reduct"/>
    <property type="match status" value="1"/>
</dbReference>
<evidence type="ECO:0000259" key="3">
    <source>
        <dbReference type="SMART" id="SM00903"/>
    </source>
</evidence>
<dbReference type="Proteomes" id="UP000799438">
    <property type="component" value="Unassembled WGS sequence"/>
</dbReference>
<sequence length="339" mass="37025">MCRSLMRHVPSGVVVITSRSALGDSHKAKRASLSRARAMTVSSFTTVSLDPTAIVSFNIKVPSSTWDAIRGLQQLRIHFLTASRLGATIANTFSKNRGTEAFEEAIQQGIAVGVPGSVQTSWNTLGGFGGKTIIENFNFKRRRITNTGEINHSTHLHGKAIYAALDCKLLEDKCVYIHDHVIVVAEVFGIERTYMGDDTAYLSYFDGHYRRASARIDMQDKARKNPEPSIDINADGNDAEPLLRELTKRGFSDASWQEGNGYSDGQKDSSNTELSSEELQKEESQFSPAATPDASPDSVSVADGQEMPLQEEGREEAADGQETSSSGEEDKSIDGSRQL</sequence>
<evidence type="ECO:0000256" key="2">
    <source>
        <dbReference type="SAM" id="MobiDB-lite"/>
    </source>
</evidence>
<dbReference type="InterPro" id="IPR002563">
    <property type="entry name" value="Flavin_Rdtase-like_dom"/>
</dbReference>
<dbReference type="GeneID" id="54292939"/>
<proteinExistence type="predicted"/>
<feature type="compositionally biased region" description="Basic and acidic residues" evidence="2">
    <location>
        <begin position="328"/>
        <end position="339"/>
    </location>
</feature>
<feature type="domain" description="Flavin reductase like" evidence="3">
    <location>
        <begin position="6"/>
        <end position="211"/>
    </location>
</feature>
<keyword evidence="5" id="KW-1185">Reference proteome</keyword>
<name>A0A6A6BLL2_9PEZI</name>
<dbReference type="PANTHER" id="PTHR30466:SF1">
    <property type="entry name" value="FMN REDUCTASE (NADH) RUTF"/>
    <property type="match status" value="1"/>
</dbReference>
<dbReference type="SUPFAM" id="SSF50475">
    <property type="entry name" value="FMN-binding split barrel"/>
    <property type="match status" value="1"/>
</dbReference>
<protein>
    <recommendedName>
        <fullName evidence="3">Flavin reductase like domain-containing protein</fullName>
    </recommendedName>
</protein>
<organism evidence="4 5">
    <name type="scientific">Aplosporella prunicola CBS 121167</name>
    <dbReference type="NCBI Taxonomy" id="1176127"/>
    <lineage>
        <taxon>Eukaryota</taxon>
        <taxon>Fungi</taxon>
        <taxon>Dikarya</taxon>
        <taxon>Ascomycota</taxon>
        <taxon>Pezizomycotina</taxon>
        <taxon>Dothideomycetes</taxon>
        <taxon>Dothideomycetes incertae sedis</taxon>
        <taxon>Botryosphaeriales</taxon>
        <taxon>Aplosporellaceae</taxon>
        <taxon>Aplosporella</taxon>
    </lineage>
</organism>
<dbReference type="AlphaFoldDB" id="A0A6A6BLL2"/>
<accession>A0A6A6BLL2</accession>
<dbReference type="PANTHER" id="PTHR30466">
    <property type="entry name" value="FLAVIN REDUCTASE"/>
    <property type="match status" value="1"/>
</dbReference>
<dbReference type="OrthoDB" id="2015405at2759"/>
<keyword evidence="1" id="KW-0560">Oxidoreductase</keyword>
<feature type="compositionally biased region" description="Basic and acidic residues" evidence="2">
    <location>
        <begin position="217"/>
        <end position="226"/>
    </location>
</feature>
<evidence type="ECO:0000313" key="4">
    <source>
        <dbReference type="EMBL" id="KAF2144558.1"/>
    </source>
</evidence>
<dbReference type="RefSeq" id="XP_033400270.1">
    <property type="nucleotide sequence ID" value="XM_033535445.1"/>
</dbReference>
<feature type="region of interest" description="Disordered" evidence="2">
    <location>
        <begin position="253"/>
        <end position="339"/>
    </location>
</feature>
<dbReference type="GO" id="GO:0042602">
    <property type="term" value="F:riboflavin reductase (NADPH) activity"/>
    <property type="evidence" value="ECO:0007669"/>
    <property type="project" value="TreeGrafter"/>
</dbReference>
<dbReference type="SMART" id="SM00903">
    <property type="entry name" value="Flavin_Reduct"/>
    <property type="match status" value="1"/>
</dbReference>
<dbReference type="EMBL" id="ML995479">
    <property type="protein sequence ID" value="KAF2144558.1"/>
    <property type="molecule type" value="Genomic_DNA"/>
</dbReference>
<dbReference type="InterPro" id="IPR050268">
    <property type="entry name" value="NADH-dep_flavin_reductase"/>
</dbReference>
<feature type="region of interest" description="Disordered" evidence="2">
    <location>
        <begin position="217"/>
        <end position="238"/>
    </location>
</feature>
<evidence type="ECO:0000256" key="1">
    <source>
        <dbReference type="ARBA" id="ARBA00023002"/>
    </source>
</evidence>
<reference evidence="4" key="1">
    <citation type="journal article" date="2020" name="Stud. Mycol.">
        <title>101 Dothideomycetes genomes: a test case for predicting lifestyles and emergence of pathogens.</title>
        <authorList>
            <person name="Haridas S."/>
            <person name="Albert R."/>
            <person name="Binder M."/>
            <person name="Bloem J."/>
            <person name="Labutti K."/>
            <person name="Salamov A."/>
            <person name="Andreopoulos B."/>
            <person name="Baker S."/>
            <person name="Barry K."/>
            <person name="Bills G."/>
            <person name="Bluhm B."/>
            <person name="Cannon C."/>
            <person name="Castanera R."/>
            <person name="Culley D."/>
            <person name="Daum C."/>
            <person name="Ezra D."/>
            <person name="Gonzalez J."/>
            <person name="Henrissat B."/>
            <person name="Kuo A."/>
            <person name="Liang C."/>
            <person name="Lipzen A."/>
            <person name="Lutzoni F."/>
            <person name="Magnuson J."/>
            <person name="Mondo S."/>
            <person name="Nolan M."/>
            <person name="Ohm R."/>
            <person name="Pangilinan J."/>
            <person name="Park H.-J."/>
            <person name="Ramirez L."/>
            <person name="Alfaro M."/>
            <person name="Sun H."/>
            <person name="Tritt A."/>
            <person name="Yoshinaga Y."/>
            <person name="Zwiers L.-H."/>
            <person name="Turgeon B."/>
            <person name="Goodwin S."/>
            <person name="Spatafora J."/>
            <person name="Crous P."/>
            <person name="Grigoriev I."/>
        </authorList>
    </citation>
    <scope>NUCLEOTIDE SEQUENCE</scope>
    <source>
        <strain evidence="4">CBS 121167</strain>
    </source>
</reference>
<dbReference type="GO" id="GO:0010181">
    <property type="term" value="F:FMN binding"/>
    <property type="evidence" value="ECO:0007669"/>
    <property type="project" value="InterPro"/>
</dbReference>
<gene>
    <name evidence="4" type="ORF">K452DRAFT_143685</name>
</gene>
<dbReference type="Gene3D" id="2.30.110.10">
    <property type="entry name" value="Electron Transport, Fmn-binding Protein, Chain A"/>
    <property type="match status" value="1"/>
</dbReference>
<evidence type="ECO:0000313" key="5">
    <source>
        <dbReference type="Proteomes" id="UP000799438"/>
    </source>
</evidence>